<organism evidence="2">
    <name type="scientific">uncultured Nocardioidaceae bacterium</name>
    <dbReference type="NCBI Taxonomy" id="253824"/>
    <lineage>
        <taxon>Bacteria</taxon>
        <taxon>Bacillati</taxon>
        <taxon>Actinomycetota</taxon>
        <taxon>Actinomycetes</taxon>
        <taxon>Propionibacteriales</taxon>
        <taxon>Nocardioidaceae</taxon>
        <taxon>environmental samples</taxon>
    </lineage>
</organism>
<dbReference type="EMBL" id="CADCUL010000006">
    <property type="protein sequence ID" value="CAA9364613.1"/>
    <property type="molecule type" value="Genomic_DNA"/>
</dbReference>
<gene>
    <name evidence="2" type="ORF">AVDCRST_MAG21-29</name>
</gene>
<evidence type="ECO:0000256" key="1">
    <source>
        <dbReference type="SAM" id="MobiDB-lite"/>
    </source>
</evidence>
<evidence type="ECO:0000313" key="2">
    <source>
        <dbReference type="EMBL" id="CAA9364613.1"/>
    </source>
</evidence>
<feature type="non-terminal residue" evidence="2">
    <location>
        <position position="1"/>
    </location>
</feature>
<accession>A0A6J4MQX4</accession>
<feature type="compositionally biased region" description="Basic and acidic residues" evidence="1">
    <location>
        <begin position="36"/>
        <end position="51"/>
    </location>
</feature>
<dbReference type="GO" id="GO:0004617">
    <property type="term" value="F:phosphoglycerate dehydrogenase activity"/>
    <property type="evidence" value="ECO:0007669"/>
    <property type="project" value="UniProtKB-EC"/>
</dbReference>
<feature type="non-terminal residue" evidence="2">
    <location>
        <position position="67"/>
    </location>
</feature>
<dbReference type="EC" id="1.1.1.95" evidence="2"/>
<feature type="region of interest" description="Disordered" evidence="1">
    <location>
        <begin position="36"/>
        <end position="67"/>
    </location>
</feature>
<sequence length="67" mass="7039">PPRRGGLGRLRGRAGGPGCPLARLAERCADAAHRLADDRHLRPEPGARRGELQAIGRGRTAAAPRGL</sequence>
<protein>
    <submittedName>
        <fullName evidence="2">D-3-phosphoglycerate dehydrogenase</fullName>
        <ecNumber evidence="2">1.1.1.95</ecNumber>
    </submittedName>
</protein>
<dbReference type="AlphaFoldDB" id="A0A6J4MQX4"/>
<name>A0A6J4MQX4_9ACTN</name>
<keyword evidence="2" id="KW-0560">Oxidoreductase</keyword>
<proteinExistence type="predicted"/>
<reference evidence="2" key="1">
    <citation type="submission" date="2020-02" db="EMBL/GenBank/DDBJ databases">
        <authorList>
            <person name="Meier V. D."/>
        </authorList>
    </citation>
    <scope>NUCLEOTIDE SEQUENCE</scope>
    <source>
        <strain evidence="2">AVDCRST_MAG21</strain>
    </source>
</reference>